<keyword evidence="1" id="KW-1133">Transmembrane helix</keyword>
<evidence type="ECO:0000256" key="1">
    <source>
        <dbReference type="SAM" id="Phobius"/>
    </source>
</evidence>
<dbReference type="KEGG" id="tum:CBW65_05795"/>
<proteinExistence type="predicted"/>
<dbReference type="OrthoDB" id="2382370at2"/>
<name>A0A1Y0IK40_9BACL</name>
<keyword evidence="1" id="KW-0472">Membrane</keyword>
<organism evidence="2 3">
    <name type="scientific">Tumebacillus avium</name>
    <dbReference type="NCBI Taxonomy" id="1903704"/>
    <lineage>
        <taxon>Bacteria</taxon>
        <taxon>Bacillati</taxon>
        <taxon>Bacillota</taxon>
        <taxon>Bacilli</taxon>
        <taxon>Bacillales</taxon>
        <taxon>Alicyclobacillaceae</taxon>
        <taxon>Tumebacillus</taxon>
    </lineage>
</organism>
<dbReference type="Proteomes" id="UP000195437">
    <property type="component" value="Chromosome"/>
</dbReference>
<dbReference type="RefSeq" id="WP_087456041.1">
    <property type="nucleotide sequence ID" value="NZ_CP021434.1"/>
</dbReference>
<feature type="transmembrane region" description="Helical" evidence="1">
    <location>
        <begin position="42"/>
        <end position="66"/>
    </location>
</feature>
<dbReference type="EMBL" id="CP021434">
    <property type="protein sequence ID" value="ARU60650.1"/>
    <property type="molecule type" value="Genomic_DNA"/>
</dbReference>
<sequence>MMSTNTINNMSNIFLLIMAVCYVTTLLLDLPKLRKATGREKAVYYTMAIAVFGLYMCSLLQINVVLPYRWVVYTWSDWLHGVLTT</sequence>
<reference evidence="3" key="1">
    <citation type="submission" date="2017-05" db="EMBL/GenBank/DDBJ databases">
        <authorList>
            <person name="Sung H."/>
        </authorList>
    </citation>
    <scope>NUCLEOTIDE SEQUENCE [LARGE SCALE GENOMIC DNA]</scope>
    <source>
        <strain evidence="3">AR23208</strain>
    </source>
</reference>
<evidence type="ECO:0000313" key="3">
    <source>
        <dbReference type="Proteomes" id="UP000195437"/>
    </source>
</evidence>
<feature type="transmembrane region" description="Helical" evidence="1">
    <location>
        <begin position="12"/>
        <end position="30"/>
    </location>
</feature>
<accession>A0A1Y0IK40</accession>
<evidence type="ECO:0000313" key="2">
    <source>
        <dbReference type="EMBL" id="ARU60650.1"/>
    </source>
</evidence>
<dbReference type="AlphaFoldDB" id="A0A1Y0IK40"/>
<evidence type="ECO:0008006" key="4">
    <source>
        <dbReference type="Google" id="ProtNLM"/>
    </source>
</evidence>
<protein>
    <recommendedName>
        <fullName evidence="4">Histidine kinase N-terminal 7TM region domain-containing protein</fullName>
    </recommendedName>
</protein>
<keyword evidence="3" id="KW-1185">Reference proteome</keyword>
<keyword evidence="1" id="KW-0812">Transmembrane</keyword>
<gene>
    <name evidence="2" type="ORF">CBW65_05795</name>
</gene>